<dbReference type="PANTHER" id="PTHR35127:SF5">
    <property type="match status" value="1"/>
</dbReference>
<reference evidence="2 3" key="1">
    <citation type="submission" date="2022-01" db="EMBL/GenBank/DDBJ databases">
        <authorList>
            <person name="Xiong W."/>
            <person name="Schranz E."/>
        </authorList>
    </citation>
    <scope>NUCLEOTIDE SEQUENCE [LARGE SCALE GENOMIC DNA]</scope>
</reference>
<sequence>MACLGIRYGLSKSTAAFLNDRRDPISGFKRLHSPSIPKVAVKNSLQSIWAVAAVVSDRRVSNQVSFSIDADLMLANRFVNDDNEFDNRATEISSFPDKLEEWIEGSVTEIVKNITQAPLLLQIYANGEVKTKKAVKAESWLDVITEKSSSPDGIILVEELSENRDHISEREFNEKDGTRAFGVLIQGKIKGRDDCKSACYLLKTSSFNGGEIGLICSHFCLMKVKNFWESASSQLNSCWLVE</sequence>
<keyword evidence="3" id="KW-1185">Reference proteome</keyword>
<name>A0AAU9NLT6_9ASTR</name>
<accession>A0AAU9NLT6</accession>
<dbReference type="InterPro" id="IPR056706">
    <property type="entry name" value="DUF7804"/>
</dbReference>
<organism evidence="2 3">
    <name type="scientific">Lactuca virosa</name>
    <dbReference type="NCBI Taxonomy" id="75947"/>
    <lineage>
        <taxon>Eukaryota</taxon>
        <taxon>Viridiplantae</taxon>
        <taxon>Streptophyta</taxon>
        <taxon>Embryophyta</taxon>
        <taxon>Tracheophyta</taxon>
        <taxon>Spermatophyta</taxon>
        <taxon>Magnoliopsida</taxon>
        <taxon>eudicotyledons</taxon>
        <taxon>Gunneridae</taxon>
        <taxon>Pentapetalae</taxon>
        <taxon>asterids</taxon>
        <taxon>campanulids</taxon>
        <taxon>Asterales</taxon>
        <taxon>Asteraceae</taxon>
        <taxon>Cichorioideae</taxon>
        <taxon>Cichorieae</taxon>
        <taxon>Lactucinae</taxon>
        <taxon>Lactuca</taxon>
    </lineage>
</organism>
<proteinExistence type="predicted"/>
<comment type="caution">
    <text evidence="2">The sequence shown here is derived from an EMBL/GenBank/DDBJ whole genome shotgun (WGS) entry which is preliminary data.</text>
</comment>
<dbReference type="PANTHER" id="PTHR35127">
    <property type="entry name" value="OS03G0736900 PROTEIN"/>
    <property type="match status" value="1"/>
</dbReference>
<dbReference type="EMBL" id="CAKMRJ010004445">
    <property type="protein sequence ID" value="CAH1438821.1"/>
    <property type="molecule type" value="Genomic_DNA"/>
</dbReference>
<feature type="domain" description="DUF7804" evidence="1">
    <location>
        <begin position="96"/>
        <end position="165"/>
    </location>
</feature>
<evidence type="ECO:0000259" key="1">
    <source>
        <dbReference type="Pfam" id="PF25089"/>
    </source>
</evidence>
<dbReference type="AlphaFoldDB" id="A0AAU9NLT6"/>
<evidence type="ECO:0000313" key="3">
    <source>
        <dbReference type="Proteomes" id="UP001157418"/>
    </source>
</evidence>
<dbReference type="Proteomes" id="UP001157418">
    <property type="component" value="Unassembled WGS sequence"/>
</dbReference>
<protein>
    <recommendedName>
        <fullName evidence="1">DUF7804 domain-containing protein</fullName>
    </recommendedName>
</protein>
<dbReference type="Pfam" id="PF25089">
    <property type="entry name" value="DUF7804"/>
    <property type="match status" value="1"/>
</dbReference>
<gene>
    <name evidence="2" type="ORF">LVIROSA_LOCUS25057</name>
</gene>
<evidence type="ECO:0000313" key="2">
    <source>
        <dbReference type="EMBL" id="CAH1438821.1"/>
    </source>
</evidence>